<dbReference type="PANTHER" id="PTHR22814">
    <property type="entry name" value="COPPER TRANSPORT PROTEIN ATOX1-RELATED"/>
    <property type="match status" value="1"/>
</dbReference>
<dbReference type="PaxDb" id="3218-PP1S57_17V6.1"/>
<feature type="region of interest" description="Disordered" evidence="2">
    <location>
        <begin position="232"/>
        <end position="261"/>
    </location>
</feature>
<dbReference type="SUPFAM" id="SSF55008">
    <property type="entry name" value="HMA, heavy metal-associated domain"/>
    <property type="match status" value="1"/>
</dbReference>
<evidence type="ECO:0000256" key="1">
    <source>
        <dbReference type="ARBA" id="ARBA00022723"/>
    </source>
</evidence>
<dbReference type="GO" id="GO:0046872">
    <property type="term" value="F:metal ion binding"/>
    <property type="evidence" value="ECO:0007669"/>
    <property type="project" value="UniProtKB-KW"/>
</dbReference>
<dbReference type="EMBL" id="ABEU02000025">
    <property type="protein sequence ID" value="PNR27693.1"/>
    <property type="molecule type" value="Genomic_DNA"/>
</dbReference>
<dbReference type="Proteomes" id="UP000006727">
    <property type="component" value="Chromosome 25"/>
</dbReference>
<dbReference type="Gene3D" id="3.30.70.100">
    <property type="match status" value="1"/>
</dbReference>
<dbReference type="InterPro" id="IPR036163">
    <property type="entry name" value="HMA_dom_sf"/>
</dbReference>
<sequence length="315" mass="37340">MTMRMDEFFYGGNDPHWQQIRDRQRPYNYTADDSRTSWGELPIVEFRVPMCCTKCVEKVREELSELEGVYEVFVDQFTERVTVTGYVDPHAALKKMKRIKKKSEYWNETPVTKTWSHERRKTSHKKHSPRHETVYRSSSSKLSYNKKPSRVSAHPGVSFSSTYNDEPYRASYRTGYDSYDDELSQRIPRSLRDMPMYRKASAEWPMQTSRARGLISHRNPYYDEPFRTVGSDRGLAYQNGYDSYDDEPSRRGSSSWGLPHRNRSYLAENDEAFNYRRPSSPSVRNYPRSHSSRYESVAPLAQTYYSEDYPQYLYY</sequence>
<keyword evidence="1" id="KW-0479">Metal-binding</keyword>
<dbReference type="FunCoup" id="A9S8U6">
    <property type="interactions" value="22"/>
</dbReference>
<accession>A9S8U6</accession>
<dbReference type="Gramene" id="Pp3c25_11290V3.2">
    <property type="protein sequence ID" value="Pp3c25_11290V3.2"/>
    <property type="gene ID" value="Pp3c25_11290"/>
</dbReference>
<organism evidence="4">
    <name type="scientific">Physcomitrium patens</name>
    <name type="common">Spreading-leaved earth moss</name>
    <name type="synonym">Physcomitrella patens</name>
    <dbReference type="NCBI Taxonomy" id="3218"/>
    <lineage>
        <taxon>Eukaryota</taxon>
        <taxon>Viridiplantae</taxon>
        <taxon>Streptophyta</taxon>
        <taxon>Embryophyta</taxon>
        <taxon>Bryophyta</taxon>
        <taxon>Bryophytina</taxon>
        <taxon>Bryopsida</taxon>
        <taxon>Funariidae</taxon>
        <taxon>Funariales</taxon>
        <taxon>Funariaceae</taxon>
        <taxon>Physcomitrium</taxon>
    </lineage>
</organism>
<protein>
    <recommendedName>
        <fullName evidence="3">HMA domain-containing protein</fullName>
    </recommendedName>
</protein>
<dbReference type="RefSeq" id="XP_024365795.1">
    <property type="nucleotide sequence ID" value="XM_024510027.2"/>
</dbReference>
<evidence type="ECO:0000313" key="5">
    <source>
        <dbReference type="EnsemblPlants" id="Pp3c25_11290V3.1"/>
    </source>
</evidence>
<reference evidence="4 6" key="2">
    <citation type="journal article" date="2018" name="Plant J.">
        <title>The Physcomitrella patens chromosome-scale assembly reveals moss genome structure and evolution.</title>
        <authorList>
            <person name="Lang D."/>
            <person name="Ullrich K.K."/>
            <person name="Murat F."/>
            <person name="Fuchs J."/>
            <person name="Jenkins J."/>
            <person name="Haas F.B."/>
            <person name="Piednoel M."/>
            <person name="Gundlach H."/>
            <person name="Van Bel M."/>
            <person name="Meyberg R."/>
            <person name="Vives C."/>
            <person name="Morata J."/>
            <person name="Symeonidi A."/>
            <person name="Hiss M."/>
            <person name="Muchero W."/>
            <person name="Kamisugi Y."/>
            <person name="Saleh O."/>
            <person name="Blanc G."/>
            <person name="Decker E.L."/>
            <person name="van Gessel N."/>
            <person name="Grimwood J."/>
            <person name="Hayes R.D."/>
            <person name="Graham S.W."/>
            <person name="Gunter L.E."/>
            <person name="McDaniel S.F."/>
            <person name="Hoernstein S.N.W."/>
            <person name="Larsson A."/>
            <person name="Li F.W."/>
            <person name="Perroud P.F."/>
            <person name="Phillips J."/>
            <person name="Ranjan P."/>
            <person name="Rokshar D.S."/>
            <person name="Rothfels C.J."/>
            <person name="Schneider L."/>
            <person name="Shu S."/>
            <person name="Stevenson D.W."/>
            <person name="Thummler F."/>
            <person name="Tillich M."/>
            <person name="Villarreal Aguilar J.C."/>
            <person name="Widiez T."/>
            <person name="Wong G.K."/>
            <person name="Wymore A."/>
            <person name="Zhang Y."/>
            <person name="Zimmer A.D."/>
            <person name="Quatrano R.S."/>
            <person name="Mayer K.F.X."/>
            <person name="Goodstein D."/>
            <person name="Casacuberta J.M."/>
            <person name="Vandepoele K."/>
            <person name="Reski R."/>
            <person name="Cuming A.C."/>
            <person name="Tuskan G.A."/>
            <person name="Maumus F."/>
            <person name="Salse J."/>
            <person name="Schmutz J."/>
            <person name="Rensing S.A."/>
        </authorList>
    </citation>
    <scope>NUCLEOTIDE SEQUENCE [LARGE SCALE GENOMIC DNA]</scope>
    <source>
        <strain evidence="5 6">cv. Gransden 2004</strain>
    </source>
</reference>
<dbReference type="PANTHER" id="PTHR22814:SF336">
    <property type="entry name" value="HEAVY METAL-ASSOCIATED ISOPRENYLATED PLANT PROTEIN 23"/>
    <property type="match status" value="1"/>
</dbReference>
<evidence type="ECO:0000259" key="3">
    <source>
        <dbReference type="PROSITE" id="PS50846"/>
    </source>
</evidence>
<dbReference type="OrthoDB" id="689350at2759"/>
<feature type="compositionally biased region" description="Basic residues" evidence="2">
    <location>
        <begin position="118"/>
        <end position="129"/>
    </location>
</feature>
<dbReference type="CDD" id="cd00371">
    <property type="entry name" value="HMA"/>
    <property type="match status" value="1"/>
</dbReference>
<dbReference type="eggNOG" id="KOG1603">
    <property type="taxonomic scope" value="Eukaryota"/>
</dbReference>
<reference evidence="5" key="3">
    <citation type="submission" date="2020-12" db="UniProtKB">
        <authorList>
            <consortium name="EnsemblPlants"/>
        </authorList>
    </citation>
    <scope>IDENTIFICATION</scope>
</reference>
<name>A9S8U6_PHYPA</name>
<reference evidence="4 6" key="1">
    <citation type="journal article" date="2008" name="Science">
        <title>The Physcomitrella genome reveals evolutionary insights into the conquest of land by plants.</title>
        <authorList>
            <person name="Rensing S."/>
            <person name="Lang D."/>
            <person name="Zimmer A."/>
            <person name="Terry A."/>
            <person name="Salamov A."/>
            <person name="Shapiro H."/>
            <person name="Nishiyama T."/>
            <person name="Perroud P.-F."/>
            <person name="Lindquist E."/>
            <person name="Kamisugi Y."/>
            <person name="Tanahashi T."/>
            <person name="Sakakibara K."/>
            <person name="Fujita T."/>
            <person name="Oishi K."/>
            <person name="Shin-I T."/>
            <person name="Kuroki Y."/>
            <person name="Toyoda A."/>
            <person name="Suzuki Y."/>
            <person name="Hashimoto A."/>
            <person name="Yamaguchi K."/>
            <person name="Sugano A."/>
            <person name="Kohara Y."/>
            <person name="Fujiyama A."/>
            <person name="Anterola A."/>
            <person name="Aoki S."/>
            <person name="Ashton N."/>
            <person name="Barbazuk W.B."/>
            <person name="Barker E."/>
            <person name="Bennetzen J."/>
            <person name="Bezanilla M."/>
            <person name="Blankenship R."/>
            <person name="Cho S.H."/>
            <person name="Dutcher S."/>
            <person name="Estelle M."/>
            <person name="Fawcett J.A."/>
            <person name="Gundlach H."/>
            <person name="Hanada K."/>
            <person name="Heyl A."/>
            <person name="Hicks K.A."/>
            <person name="Hugh J."/>
            <person name="Lohr M."/>
            <person name="Mayer K."/>
            <person name="Melkozernov A."/>
            <person name="Murata T."/>
            <person name="Nelson D."/>
            <person name="Pils B."/>
            <person name="Prigge M."/>
            <person name="Reiss B."/>
            <person name="Renner T."/>
            <person name="Rombauts S."/>
            <person name="Rushton P."/>
            <person name="Sanderfoot A."/>
            <person name="Schween G."/>
            <person name="Shiu S.-H."/>
            <person name="Stueber K."/>
            <person name="Theodoulou F.L."/>
            <person name="Tu H."/>
            <person name="Van de Peer Y."/>
            <person name="Verrier P.J."/>
            <person name="Waters E."/>
            <person name="Wood A."/>
            <person name="Yang L."/>
            <person name="Cove D."/>
            <person name="Cuming A."/>
            <person name="Hasebe M."/>
            <person name="Lucas S."/>
            <person name="Mishler D.B."/>
            <person name="Reski R."/>
            <person name="Grigoriev I."/>
            <person name="Quatrano R.S."/>
            <person name="Boore J.L."/>
        </authorList>
    </citation>
    <scope>NUCLEOTIDE SEQUENCE [LARGE SCALE GENOMIC DNA]</scope>
    <source>
        <strain evidence="5 6">cv. Gransden 2004</strain>
    </source>
</reference>
<dbReference type="Pfam" id="PF00403">
    <property type="entry name" value="HMA"/>
    <property type="match status" value="1"/>
</dbReference>
<dbReference type="EnsemblPlants" id="Pp3c25_11290V3.2">
    <property type="protein sequence ID" value="Pp3c25_11290V3.2"/>
    <property type="gene ID" value="Pp3c25_11290"/>
</dbReference>
<dbReference type="KEGG" id="ppp:112277553"/>
<dbReference type="HOGENOM" id="CLU_883944_0_0_1"/>
<evidence type="ECO:0000313" key="4">
    <source>
        <dbReference type="EMBL" id="PNR27693.1"/>
    </source>
</evidence>
<keyword evidence="6" id="KW-1185">Reference proteome</keyword>
<dbReference type="AlphaFoldDB" id="A9S8U6"/>
<proteinExistence type="predicted"/>
<feature type="region of interest" description="Disordered" evidence="2">
    <location>
        <begin position="111"/>
        <end position="164"/>
    </location>
</feature>
<dbReference type="GeneID" id="112277553"/>
<dbReference type="EnsemblPlants" id="Pp3c25_11290V3.1">
    <property type="protein sequence ID" value="Pp3c25_11290V3.1"/>
    <property type="gene ID" value="Pp3c25_11290"/>
</dbReference>
<evidence type="ECO:0000256" key="2">
    <source>
        <dbReference type="SAM" id="MobiDB-lite"/>
    </source>
</evidence>
<evidence type="ECO:0000313" key="6">
    <source>
        <dbReference type="Proteomes" id="UP000006727"/>
    </source>
</evidence>
<dbReference type="Gramene" id="Pp3c25_11290V3.1">
    <property type="protein sequence ID" value="Pp3c25_11290V3.1"/>
    <property type="gene ID" value="Pp3c25_11290"/>
</dbReference>
<gene>
    <name evidence="5" type="primary">LOC112277553</name>
    <name evidence="4" type="ORF">PHYPA_029845</name>
</gene>
<dbReference type="InterPro" id="IPR006121">
    <property type="entry name" value="HMA_dom"/>
</dbReference>
<feature type="domain" description="HMA" evidence="3">
    <location>
        <begin position="41"/>
        <end position="108"/>
    </location>
</feature>
<dbReference type="PROSITE" id="PS50846">
    <property type="entry name" value="HMA_2"/>
    <property type="match status" value="1"/>
</dbReference>